<keyword evidence="1" id="KW-1133">Transmembrane helix</keyword>
<comment type="caution">
    <text evidence="2">The sequence shown here is derived from an EMBL/GenBank/DDBJ whole genome shotgun (WGS) entry which is preliminary data.</text>
</comment>
<evidence type="ECO:0008006" key="4">
    <source>
        <dbReference type="Google" id="ProtNLM"/>
    </source>
</evidence>
<feature type="transmembrane region" description="Helical" evidence="1">
    <location>
        <begin position="12"/>
        <end position="34"/>
    </location>
</feature>
<feature type="transmembrane region" description="Helical" evidence="1">
    <location>
        <begin position="62"/>
        <end position="83"/>
    </location>
</feature>
<name>A0A1G1WNI1_9BACT</name>
<keyword evidence="1" id="KW-0472">Membrane</keyword>
<dbReference type="AlphaFoldDB" id="A0A1G1WNI1"/>
<reference evidence="2 3" key="1">
    <citation type="journal article" date="2016" name="Nat. Commun.">
        <title>Thousands of microbial genomes shed light on interconnected biogeochemical processes in an aquifer system.</title>
        <authorList>
            <person name="Anantharaman K."/>
            <person name="Brown C.T."/>
            <person name="Hug L.A."/>
            <person name="Sharon I."/>
            <person name="Castelle C.J."/>
            <person name="Probst A.J."/>
            <person name="Thomas B.C."/>
            <person name="Singh A."/>
            <person name="Wilkins M.J."/>
            <person name="Karaoz U."/>
            <person name="Brodie E.L."/>
            <person name="Williams K.H."/>
            <person name="Hubbard S.S."/>
            <person name="Banfield J.F."/>
        </authorList>
    </citation>
    <scope>NUCLEOTIDE SEQUENCE [LARGE SCALE GENOMIC DNA]</scope>
</reference>
<proteinExistence type="predicted"/>
<protein>
    <recommendedName>
        <fullName evidence="4">DUF1648 domain-containing protein</fullName>
    </recommendedName>
</protein>
<feature type="transmembrane region" description="Helical" evidence="1">
    <location>
        <begin position="90"/>
        <end position="110"/>
    </location>
</feature>
<dbReference type="STRING" id="1802603.A3F35_01640"/>
<evidence type="ECO:0000256" key="1">
    <source>
        <dbReference type="SAM" id="Phobius"/>
    </source>
</evidence>
<gene>
    <name evidence="2" type="ORF">A3F35_01640</name>
</gene>
<dbReference type="Proteomes" id="UP000178068">
    <property type="component" value="Unassembled WGS sequence"/>
</dbReference>
<sequence length="117" mass="13199">MSKFISVLESLRPISLAALSINFFFSLGGFWLLFAKYPLLPPMVPLWFSKEWGASRLGAPSWLWLIPISSLSILFLNNILAVLIKKQTVVATILVWFATIFSLISVYSLYRLISLSS</sequence>
<evidence type="ECO:0000313" key="3">
    <source>
        <dbReference type="Proteomes" id="UP000178068"/>
    </source>
</evidence>
<dbReference type="EMBL" id="MHCZ01000039">
    <property type="protein sequence ID" value="OGY29243.1"/>
    <property type="molecule type" value="Genomic_DNA"/>
</dbReference>
<keyword evidence="1" id="KW-0812">Transmembrane</keyword>
<organism evidence="2 3">
    <name type="scientific">Candidatus Woykebacteria bacterium RIFCSPHIGHO2_12_FULL_45_10</name>
    <dbReference type="NCBI Taxonomy" id="1802603"/>
    <lineage>
        <taxon>Bacteria</taxon>
        <taxon>Candidatus Woykeibacteriota</taxon>
    </lineage>
</organism>
<evidence type="ECO:0000313" key="2">
    <source>
        <dbReference type="EMBL" id="OGY29243.1"/>
    </source>
</evidence>
<accession>A0A1G1WNI1</accession>